<keyword evidence="4" id="KW-0732">Signal</keyword>
<name>A0A239WHZ3_9ACTN</name>
<dbReference type="GO" id="GO:0046872">
    <property type="term" value="F:metal ion binding"/>
    <property type="evidence" value="ECO:0007669"/>
    <property type="project" value="UniProtKB-KW"/>
</dbReference>
<dbReference type="PANTHER" id="PTHR42953:SF1">
    <property type="entry name" value="METAL-BINDING PROTEIN HI_0362-RELATED"/>
    <property type="match status" value="1"/>
</dbReference>
<evidence type="ECO:0000313" key="7">
    <source>
        <dbReference type="Proteomes" id="UP000215332"/>
    </source>
</evidence>
<proteinExistence type="predicted"/>
<organism evidence="6 7">
    <name type="scientific">Cutibacterium granulosum</name>
    <dbReference type="NCBI Taxonomy" id="33011"/>
    <lineage>
        <taxon>Bacteria</taxon>
        <taxon>Bacillati</taxon>
        <taxon>Actinomycetota</taxon>
        <taxon>Actinomycetes</taxon>
        <taxon>Propionibacteriales</taxon>
        <taxon>Propionibacteriaceae</taxon>
        <taxon>Cutibacterium</taxon>
    </lineage>
</organism>
<dbReference type="GO" id="GO:0030001">
    <property type="term" value="P:metal ion transport"/>
    <property type="evidence" value="ECO:0007669"/>
    <property type="project" value="InterPro"/>
</dbReference>
<reference evidence="6 7" key="1">
    <citation type="submission" date="2017-06" db="EMBL/GenBank/DDBJ databases">
        <authorList>
            <consortium name="Pathogen Informatics"/>
        </authorList>
    </citation>
    <scope>NUCLEOTIDE SEQUENCE [LARGE SCALE GENOMIC DNA]</scope>
    <source>
        <strain evidence="6 7">NCTC11865</strain>
    </source>
</reference>
<dbReference type="EMBL" id="LT906441">
    <property type="protein sequence ID" value="SNV33234.1"/>
    <property type="molecule type" value="Genomic_DNA"/>
</dbReference>
<dbReference type="AlphaFoldDB" id="A0A239WHZ3"/>
<dbReference type="SUPFAM" id="SSF53807">
    <property type="entry name" value="Helical backbone' metal receptor"/>
    <property type="match status" value="1"/>
</dbReference>
<dbReference type="PANTHER" id="PTHR42953">
    <property type="entry name" value="HIGH-AFFINITY ZINC UPTAKE SYSTEM PROTEIN ZNUA-RELATED"/>
    <property type="match status" value="1"/>
</dbReference>
<comment type="subcellular location">
    <subcellularLocation>
        <location evidence="1">Cell envelope</location>
    </subcellularLocation>
</comment>
<gene>
    <name evidence="6" type="primary">psaA</name>
    <name evidence="6" type="ORF">SAMEA4412665_00924</name>
</gene>
<feature type="compositionally biased region" description="Basic and acidic residues" evidence="5">
    <location>
        <begin position="140"/>
        <end position="155"/>
    </location>
</feature>
<protein>
    <submittedName>
        <fullName evidence="6">Pneumococcal surface adhesin A</fullName>
    </submittedName>
</protein>
<accession>A0A239WHZ3</accession>
<evidence type="ECO:0000313" key="6">
    <source>
        <dbReference type="EMBL" id="SNV33234.1"/>
    </source>
</evidence>
<dbReference type="InterPro" id="IPR006127">
    <property type="entry name" value="ZnuA-like"/>
</dbReference>
<sequence length="337" mass="35898">MVLNHCYGEDTMRHPILTAALAGTVALTMVGCSTNKDDQSASGDKSDKPVIVASTNVWGSVARAVGGDQAEVKSVITKPTQDPHDYEATAQDKLAFSKASIAIVNGGGYDDWATTLAKSSDSKPTLIDAVTASGLKTADDADHEEHGDHDADHEGHHHHHHHGEFNEHVFYSIDTALKVSKVIETQLSKADPDHASDYKANADEFAGQLKDLDKKADSFADSHKDVHALATEPVAGYLLQDMGIEDSTPEEFVAQSETDAGPSTKTVADTKALLSDKKVQLLVVNGQTTDAITDQLRSTAKTAHIPEVGVTETLPEGVDTYADFIGSTIDKISTTVK</sequence>
<keyword evidence="3" id="KW-0479">Metal-binding</keyword>
<dbReference type="Gene3D" id="3.40.50.1980">
    <property type="entry name" value="Nitrogenase molybdenum iron protein domain"/>
    <property type="match status" value="2"/>
</dbReference>
<dbReference type="GO" id="GO:0030313">
    <property type="term" value="C:cell envelope"/>
    <property type="evidence" value="ECO:0007669"/>
    <property type="project" value="UniProtKB-SubCell"/>
</dbReference>
<evidence type="ECO:0000256" key="1">
    <source>
        <dbReference type="ARBA" id="ARBA00004196"/>
    </source>
</evidence>
<evidence type="ECO:0000256" key="5">
    <source>
        <dbReference type="SAM" id="MobiDB-lite"/>
    </source>
</evidence>
<feature type="region of interest" description="Disordered" evidence="5">
    <location>
        <begin position="140"/>
        <end position="162"/>
    </location>
</feature>
<dbReference type="KEGG" id="cgrn:4412665_00924"/>
<evidence type="ECO:0000256" key="4">
    <source>
        <dbReference type="ARBA" id="ARBA00022729"/>
    </source>
</evidence>
<keyword evidence="2" id="KW-0813">Transport</keyword>
<dbReference type="InterPro" id="IPR050492">
    <property type="entry name" value="Bact_metal-bind_prot9"/>
</dbReference>
<evidence type="ECO:0000256" key="3">
    <source>
        <dbReference type="ARBA" id="ARBA00022723"/>
    </source>
</evidence>
<dbReference type="Proteomes" id="UP000215332">
    <property type="component" value="Chromosome 1"/>
</dbReference>
<evidence type="ECO:0000256" key="2">
    <source>
        <dbReference type="ARBA" id="ARBA00022448"/>
    </source>
</evidence>
<dbReference type="eggNOG" id="COG0803">
    <property type="taxonomic scope" value="Bacteria"/>
</dbReference>
<dbReference type="Pfam" id="PF01297">
    <property type="entry name" value="ZnuA"/>
    <property type="match status" value="1"/>
</dbReference>